<evidence type="ECO:0000313" key="8">
    <source>
        <dbReference type="EMBL" id="HDR46764.1"/>
    </source>
</evidence>
<evidence type="ECO:0000256" key="4">
    <source>
        <dbReference type="ARBA" id="ARBA00023172"/>
    </source>
</evidence>
<comment type="function">
    <text evidence="6">The RuvA-RuvB-RuvC complex processes Holliday junction (HJ) DNA during genetic recombination and DNA repair, while the RuvA-RuvB complex plays an important role in the rescue of blocked DNA replication forks via replication fork reversal (RFR). RuvA specifically binds to HJ cruciform DNA, conferring on it an open structure. The RuvB hexamer acts as an ATP-dependent pump, pulling dsDNA into and through the RuvAB complex. HJ branch migration allows RuvC to scan DNA until it finds its consensus sequence, where it cleaves and resolves the cruciform DNA.</text>
</comment>
<dbReference type="InterPro" id="IPR003583">
    <property type="entry name" value="Hlx-hairpin-Hlx_DNA-bd_motif"/>
</dbReference>
<dbReference type="Proteomes" id="UP000886162">
    <property type="component" value="Unassembled WGS sequence"/>
</dbReference>
<dbReference type="EMBL" id="DSDO01000247">
    <property type="protein sequence ID" value="HDR46764.1"/>
    <property type="molecule type" value="Genomic_DNA"/>
</dbReference>
<evidence type="ECO:0000259" key="7">
    <source>
        <dbReference type="SMART" id="SM00278"/>
    </source>
</evidence>
<evidence type="ECO:0000256" key="5">
    <source>
        <dbReference type="ARBA" id="ARBA00023204"/>
    </source>
</evidence>
<dbReference type="HAMAP" id="MF_00031">
    <property type="entry name" value="DNA_HJ_migration_RuvA"/>
    <property type="match status" value="1"/>
</dbReference>
<dbReference type="InterPro" id="IPR012340">
    <property type="entry name" value="NA-bd_OB-fold"/>
</dbReference>
<dbReference type="Gene3D" id="2.40.50.140">
    <property type="entry name" value="Nucleic acid-binding proteins"/>
    <property type="match status" value="1"/>
</dbReference>
<dbReference type="AlphaFoldDB" id="A0A831LQL7"/>
<gene>
    <name evidence="6 8" type="primary">ruvA</name>
    <name evidence="8" type="ORF">ENN94_03585</name>
</gene>
<dbReference type="GO" id="GO:0006310">
    <property type="term" value="P:DNA recombination"/>
    <property type="evidence" value="ECO:0007669"/>
    <property type="project" value="UniProtKB-UniRule"/>
</dbReference>
<protein>
    <recommendedName>
        <fullName evidence="6">Holliday junction branch migration complex subunit RuvA</fullName>
    </recommendedName>
</protein>
<dbReference type="InterPro" id="IPR013849">
    <property type="entry name" value="DNA_helicase_Holl-junc_RuvA_I"/>
</dbReference>
<keyword evidence="1 6" id="KW-0963">Cytoplasm</keyword>
<comment type="domain">
    <text evidence="6">Has three domains with a flexible linker between the domains II and III and assumes an 'L' shape. Domain III is highly mobile and contacts RuvB.</text>
</comment>
<evidence type="ECO:0000256" key="2">
    <source>
        <dbReference type="ARBA" id="ARBA00022763"/>
    </source>
</evidence>
<proteinExistence type="inferred from homology"/>
<feature type="domain" description="Helix-hairpin-helix DNA-binding motif class 1" evidence="7">
    <location>
        <begin position="72"/>
        <end position="91"/>
    </location>
</feature>
<dbReference type="SMART" id="SM00278">
    <property type="entry name" value="HhH1"/>
    <property type="match status" value="2"/>
</dbReference>
<evidence type="ECO:0000256" key="3">
    <source>
        <dbReference type="ARBA" id="ARBA00023125"/>
    </source>
</evidence>
<keyword evidence="3 6" id="KW-0238">DNA-binding</keyword>
<dbReference type="SUPFAM" id="SSF46929">
    <property type="entry name" value="DNA helicase RuvA subunit, C-terminal domain"/>
    <property type="match status" value="1"/>
</dbReference>
<dbReference type="GO" id="GO:0009379">
    <property type="term" value="C:Holliday junction helicase complex"/>
    <property type="evidence" value="ECO:0007669"/>
    <property type="project" value="InterPro"/>
</dbReference>
<accession>A0A831LQL7</accession>
<evidence type="ECO:0000256" key="6">
    <source>
        <dbReference type="HAMAP-Rule" id="MF_00031"/>
    </source>
</evidence>
<dbReference type="GO" id="GO:0006281">
    <property type="term" value="P:DNA repair"/>
    <property type="evidence" value="ECO:0007669"/>
    <property type="project" value="UniProtKB-UniRule"/>
</dbReference>
<dbReference type="Pfam" id="PF01330">
    <property type="entry name" value="RuvA_N"/>
    <property type="match status" value="1"/>
</dbReference>
<dbReference type="GO" id="GO:0005524">
    <property type="term" value="F:ATP binding"/>
    <property type="evidence" value="ECO:0007669"/>
    <property type="project" value="InterPro"/>
</dbReference>
<dbReference type="Pfam" id="PF14520">
    <property type="entry name" value="HHH_5"/>
    <property type="match status" value="1"/>
</dbReference>
<dbReference type="GO" id="GO:0048476">
    <property type="term" value="C:Holliday junction resolvase complex"/>
    <property type="evidence" value="ECO:0007669"/>
    <property type="project" value="UniProtKB-UniRule"/>
</dbReference>
<comment type="similarity">
    <text evidence="6">Belongs to the RuvA family.</text>
</comment>
<dbReference type="Gene3D" id="1.10.150.20">
    <property type="entry name" value="5' to 3' exonuclease, C-terminal subdomain"/>
    <property type="match status" value="1"/>
</dbReference>
<dbReference type="NCBIfam" id="TIGR00084">
    <property type="entry name" value="ruvA"/>
    <property type="match status" value="1"/>
</dbReference>
<sequence>MIALLSGQLAHRAPDHIIVDVGGVGYQLHIPLSTFYRLPETGPVRLQVYTNVREDAITLFGFFTAAEKDLFSLLISVSGVGPKLGITILSHIAPAELALALSQGDVTRLIAIPGIGKKSAERLVLELQDKAGTYAISTSINAPAAAIDTSDSYHQDALSALVNLGYKESLARQALKNLKSAPGTPLEQILKAALQILLK</sequence>
<feature type="region of interest" description="Domain III" evidence="6">
    <location>
        <begin position="148"/>
        <end position="199"/>
    </location>
</feature>
<organism evidence="8">
    <name type="scientific">Geoalkalibacter subterraneus</name>
    <dbReference type="NCBI Taxonomy" id="483547"/>
    <lineage>
        <taxon>Bacteria</taxon>
        <taxon>Pseudomonadati</taxon>
        <taxon>Thermodesulfobacteriota</taxon>
        <taxon>Desulfuromonadia</taxon>
        <taxon>Desulfuromonadales</taxon>
        <taxon>Geoalkalibacteraceae</taxon>
        <taxon>Geoalkalibacter</taxon>
    </lineage>
</organism>
<dbReference type="GO" id="GO:0009378">
    <property type="term" value="F:four-way junction helicase activity"/>
    <property type="evidence" value="ECO:0007669"/>
    <property type="project" value="InterPro"/>
</dbReference>
<dbReference type="GO" id="GO:0005737">
    <property type="term" value="C:cytoplasm"/>
    <property type="evidence" value="ECO:0007669"/>
    <property type="project" value="UniProtKB-SubCell"/>
</dbReference>
<dbReference type="CDD" id="cd14332">
    <property type="entry name" value="UBA_RuvA_C"/>
    <property type="match status" value="1"/>
</dbReference>
<dbReference type="GO" id="GO:0000400">
    <property type="term" value="F:four-way junction DNA binding"/>
    <property type="evidence" value="ECO:0007669"/>
    <property type="project" value="UniProtKB-UniRule"/>
</dbReference>
<evidence type="ECO:0000256" key="1">
    <source>
        <dbReference type="ARBA" id="ARBA00022490"/>
    </source>
</evidence>
<keyword evidence="4 6" id="KW-0233">DNA recombination</keyword>
<comment type="subunit">
    <text evidence="6">Homotetramer. Forms an RuvA(8)-RuvB(12)-Holliday junction (HJ) complex. HJ DNA is sandwiched between 2 RuvA tetramers; dsDNA enters through RuvA and exits via RuvB. An RuvB hexamer assembles on each DNA strand where it exits the tetramer. Each RuvB hexamer is contacted by two RuvA subunits (via domain III) on 2 adjacent RuvB subunits; this complex drives branch migration. In the full resolvosome a probable DNA-RuvA(4)-RuvB(12)-RuvC(2) complex forms which resolves the HJ.</text>
</comment>
<dbReference type="InterPro" id="IPR010994">
    <property type="entry name" value="RuvA_2-like"/>
</dbReference>
<feature type="domain" description="Helix-hairpin-helix DNA-binding motif class 1" evidence="7">
    <location>
        <begin position="107"/>
        <end position="126"/>
    </location>
</feature>
<dbReference type="InterPro" id="IPR000085">
    <property type="entry name" value="RuvA"/>
</dbReference>
<dbReference type="SUPFAM" id="SSF47781">
    <property type="entry name" value="RuvA domain 2-like"/>
    <property type="match status" value="1"/>
</dbReference>
<dbReference type="InterPro" id="IPR011114">
    <property type="entry name" value="RuvA_C"/>
</dbReference>
<reference evidence="8" key="1">
    <citation type="journal article" date="2020" name="mSystems">
        <title>Genome- and Community-Level Interaction Insights into Carbon Utilization and Element Cycling Functions of Hydrothermarchaeota in Hydrothermal Sediment.</title>
        <authorList>
            <person name="Zhou Z."/>
            <person name="Liu Y."/>
            <person name="Xu W."/>
            <person name="Pan J."/>
            <person name="Luo Z.H."/>
            <person name="Li M."/>
        </authorList>
    </citation>
    <scope>NUCLEOTIDE SEQUENCE [LARGE SCALE GENOMIC DNA]</scope>
    <source>
        <strain evidence="8">SpSt-1220</strain>
    </source>
</reference>
<comment type="caution">
    <text evidence="6">Lacks conserved residue(s) required for the propagation of feature annotation.</text>
</comment>
<dbReference type="InterPro" id="IPR036267">
    <property type="entry name" value="RuvA_C_sf"/>
</dbReference>
<comment type="subcellular location">
    <subcellularLocation>
        <location evidence="6">Cytoplasm</location>
    </subcellularLocation>
</comment>
<dbReference type="SUPFAM" id="SSF50249">
    <property type="entry name" value="Nucleic acid-binding proteins"/>
    <property type="match status" value="1"/>
</dbReference>
<keyword evidence="2 6" id="KW-0227">DNA damage</keyword>
<comment type="caution">
    <text evidence="8">The sequence shown here is derived from an EMBL/GenBank/DDBJ whole genome shotgun (WGS) entry which is preliminary data.</text>
</comment>
<dbReference type="Gene3D" id="1.10.8.10">
    <property type="entry name" value="DNA helicase RuvA subunit, C-terminal domain"/>
    <property type="match status" value="1"/>
</dbReference>
<name>A0A831LQL7_9BACT</name>
<dbReference type="Pfam" id="PF07499">
    <property type="entry name" value="RuvA_C"/>
    <property type="match status" value="1"/>
</dbReference>
<keyword evidence="5 6" id="KW-0234">DNA repair</keyword>